<dbReference type="InParanoid" id="A0A2K2DGN5"/>
<keyword evidence="3" id="KW-1185">Reference proteome</keyword>
<accession>A0A2K2DGN5</accession>
<sequence>MINTSICLFTPTNSDVSANDIFTGLSCSKDSTGSTTASCYPAASCCYTLLLHVASSTKAHERHNAL</sequence>
<proteinExistence type="predicted"/>
<protein>
    <submittedName>
        <fullName evidence="1 2">Uncharacterized protein</fullName>
    </submittedName>
</protein>
<dbReference type="EnsemblPlants" id="PNT73443">
    <property type="protein sequence ID" value="PNT73443"/>
    <property type="gene ID" value="BRADI_2g58472v3"/>
</dbReference>
<reference evidence="1 2" key="1">
    <citation type="journal article" date="2010" name="Nature">
        <title>Genome sequencing and analysis of the model grass Brachypodium distachyon.</title>
        <authorList>
            <consortium name="International Brachypodium Initiative"/>
        </authorList>
    </citation>
    <scope>NUCLEOTIDE SEQUENCE [LARGE SCALE GENOMIC DNA]</scope>
    <source>
        <strain evidence="1 2">Bd21</strain>
    </source>
</reference>
<dbReference type="EMBL" id="CM000881">
    <property type="protein sequence ID" value="PNT73443.1"/>
    <property type="molecule type" value="Genomic_DNA"/>
</dbReference>
<reference evidence="1" key="2">
    <citation type="submission" date="2017-06" db="EMBL/GenBank/DDBJ databases">
        <title>WGS assembly of Brachypodium distachyon.</title>
        <authorList>
            <consortium name="The International Brachypodium Initiative"/>
            <person name="Lucas S."/>
            <person name="Harmon-Smith M."/>
            <person name="Lail K."/>
            <person name="Tice H."/>
            <person name="Grimwood J."/>
            <person name="Bruce D."/>
            <person name="Barry K."/>
            <person name="Shu S."/>
            <person name="Lindquist E."/>
            <person name="Wang M."/>
            <person name="Pitluck S."/>
            <person name="Vogel J.P."/>
            <person name="Garvin D.F."/>
            <person name="Mockler T.C."/>
            <person name="Schmutz J."/>
            <person name="Rokhsar D."/>
            <person name="Bevan M.W."/>
        </authorList>
    </citation>
    <scope>NUCLEOTIDE SEQUENCE</scope>
    <source>
        <strain evidence="1">Bd21</strain>
    </source>
</reference>
<dbReference type="Proteomes" id="UP000008810">
    <property type="component" value="Chromosome 2"/>
</dbReference>
<gene>
    <name evidence="1" type="ORF">BRADI_2g58472v3</name>
</gene>
<dbReference type="Gramene" id="PNT73443">
    <property type="protein sequence ID" value="PNT73443"/>
    <property type="gene ID" value="BRADI_2g58472v3"/>
</dbReference>
<reference evidence="2" key="3">
    <citation type="submission" date="2018-08" db="UniProtKB">
        <authorList>
            <consortium name="EnsemblPlants"/>
        </authorList>
    </citation>
    <scope>IDENTIFICATION</scope>
    <source>
        <strain evidence="2">cv. Bd21</strain>
    </source>
</reference>
<evidence type="ECO:0000313" key="1">
    <source>
        <dbReference type="EMBL" id="PNT73443.1"/>
    </source>
</evidence>
<dbReference type="AlphaFoldDB" id="A0A2K2DGN5"/>
<evidence type="ECO:0000313" key="3">
    <source>
        <dbReference type="Proteomes" id="UP000008810"/>
    </source>
</evidence>
<organism evidence="1">
    <name type="scientific">Brachypodium distachyon</name>
    <name type="common">Purple false brome</name>
    <name type="synonym">Trachynia distachya</name>
    <dbReference type="NCBI Taxonomy" id="15368"/>
    <lineage>
        <taxon>Eukaryota</taxon>
        <taxon>Viridiplantae</taxon>
        <taxon>Streptophyta</taxon>
        <taxon>Embryophyta</taxon>
        <taxon>Tracheophyta</taxon>
        <taxon>Spermatophyta</taxon>
        <taxon>Magnoliopsida</taxon>
        <taxon>Liliopsida</taxon>
        <taxon>Poales</taxon>
        <taxon>Poaceae</taxon>
        <taxon>BOP clade</taxon>
        <taxon>Pooideae</taxon>
        <taxon>Stipodae</taxon>
        <taxon>Brachypodieae</taxon>
        <taxon>Brachypodium</taxon>
    </lineage>
</organism>
<name>A0A2K2DGN5_BRADI</name>
<evidence type="ECO:0000313" key="2">
    <source>
        <dbReference type="EnsemblPlants" id="PNT73443"/>
    </source>
</evidence>